<evidence type="ECO:0000313" key="2">
    <source>
        <dbReference type="EMBL" id="UXH80186.1"/>
    </source>
</evidence>
<protein>
    <recommendedName>
        <fullName evidence="4">Pentatricopeptide repeat domain-containing protein</fullName>
    </recommendedName>
</protein>
<dbReference type="Proteomes" id="UP001064933">
    <property type="component" value="Chromosome"/>
</dbReference>
<feature type="compositionally biased region" description="Low complexity" evidence="1">
    <location>
        <begin position="10"/>
        <end position="41"/>
    </location>
</feature>
<feature type="region of interest" description="Disordered" evidence="1">
    <location>
        <begin position="1"/>
        <end position="54"/>
    </location>
</feature>
<evidence type="ECO:0000256" key="1">
    <source>
        <dbReference type="SAM" id="MobiDB-lite"/>
    </source>
</evidence>
<evidence type="ECO:0000313" key="3">
    <source>
        <dbReference type="Proteomes" id="UP001064933"/>
    </source>
</evidence>
<feature type="compositionally biased region" description="Polar residues" evidence="1">
    <location>
        <begin position="857"/>
        <end position="866"/>
    </location>
</feature>
<organism evidence="2 3">
    <name type="scientific">Roseateles amylovorans</name>
    <dbReference type="NCBI Taxonomy" id="2978473"/>
    <lineage>
        <taxon>Bacteria</taxon>
        <taxon>Pseudomonadati</taxon>
        <taxon>Pseudomonadota</taxon>
        <taxon>Betaproteobacteria</taxon>
        <taxon>Burkholderiales</taxon>
        <taxon>Sphaerotilaceae</taxon>
        <taxon>Roseateles</taxon>
    </lineage>
</organism>
<dbReference type="EMBL" id="CP104562">
    <property type="protein sequence ID" value="UXH80186.1"/>
    <property type="molecule type" value="Genomic_DNA"/>
</dbReference>
<name>A0ABY6B601_9BURK</name>
<gene>
    <name evidence="2" type="ORF">N4261_10025</name>
</gene>
<sequence>MNNAQAFAGSSSVSELMSSLSMKDEPPSLLSSSPSSSLSSSQRGAPAERTRSPASTLALLREWSQQLSEPGAWSADAWRAVGLAILAMPDWAGPSLEVDVQGHGHVYIGAQASPQRIRLVQGQDPRRWKVHHDGAASPTLERCGGDAFFEALAQGLGEQWRAPAKFSDAHGLRRQVSDTLCEGVGGKDGDRYPADWLNELLEQLPEPIHRERGHEHSVRVVRHAMLMASPEAAPEAQGTLPSRVAPRLMSAPELSSSIQTEGAHHTNSFSYLFEPEVRGMVNRAQRALHAKDFDEACRLVERIEPRFKTPFSIVSKICGIAVREGHIQRAVQMIERLAKGSKAMFRPNIGFDAAINTLDLHLAALFTPETVPKQYYPADLRSPQSDTDTQALLDALHKSGAACTGMATVLFSLHVDRGNLKEGTHVIVGMHGTGRLRQAIERCAKDYRWECEPTKRFGTSFDHPGALVILPTNRNLARFHRYERTPDDQLMRFIDGLVADCARGGELRDDRSRQTRQRAVHMGMGINGLLSLLDSQGKAPINFYEDVFRDAIVAGRPDDYEPALDALLDRFKPLPPQTWLRLLSLAARENVNTWDCCGLVLSRMQREGVAMTDEAACLMVTAARSNQDFYAAEKLVAVANRAVCPINERLLQAFMRSSAFLGWPQKWDHFKRQLSGKGRQAFEAIRSYETILLSRRKKYGQAMELYAQLRRAGTPFDRLVIRRLLNDLWNAGMWRQAVDVLQGCVNSSDGIYLPPLGLSRVESITTLKLPRYALLQSGSDPECPSLSLPEAMSILGLHVVKGRLPAGSHILLGAKDAAINETQARPGLSAMGLVLRPLSATGARDAVAWVLCETSTSEVDGSSTPTPGVGRSTHRR</sequence>
<dbReference type="RefSeq" id="WP_261760004.1">
    <property type="nucleotide sequence ID" value="NZ_CP104562.2"/>
</dbReference>
<feature type="region of interest" description="Disordered" evidence="1">
    <location>
        <begin position="857"/>
        <end position="876"/>
    </location>
</feature>
<reference evidence="2" key="1">
    <citation type="submission" date="2022-10" db="EMBL/GenBank/DDBJ databases">
        <title>Characterization and whole genome sequencing of a new Roseateles species, isolated from fresh water.</title>
        <authorList>
            <person name="Guliayeva D.Y."/>
            <person name="Akhremchuk A.E."/>
            <person name="Sikolenko M.A."/>
            <person name="Valentovich L.N."/>
            <person name="Sidarenka A.V."/>
        </authorList>
    </citation>
    <scope>NUCLEOTIDE SEQUENCE</scope>
    <source>
        <strain evidence="2">BIM B-1768</strain>
    </source>
</reference>
<accession>A0ABY6B601</accession>
<keyword evidence="3" id="KW-1185">Reference proteome</keyword>
<proteinExistence type="predicted"/>
<evidence type="ECO:0008006" key="4">
    <source>
        <dbReference type="Google" id="ProtNLM"/>
    </source>
</evidence>